<protein>
    <submittedName>
        <fullName evidence="1">Uncharacterized protein</fullName>
    </submittedName>
</protein>
<gene>
    <name evidence="1" type="ORF">NEZAVI_LOCUS2819</name>
</gene>
<accession>A0A9P0H3L2</accession>
<keyword evidence="2" id="KW-1185">Reference proteome</keyword>
<name>A0A9P0H3L2_NEZVI</name>
<reference evidence="1" key="1">
    <citation type="submission" date="2022-01" db="EMBL/GenBank/DDBJ databases">
        <authorList>
            <person name="King R."/>
        </authorList>
    </citation>
    <scope>NUCLEOTIDE SEQUENCE</scope>
</reference>
<dbReference type="EMBL" id="OV725077">
    <property type="protein sequence ID" value="CAH1391892.1"/>
    <property type="molecule type" value="Genomic_DNA"/>
</dbReference>
<proteinExistence type="predicted"/>
<organism evidence="1 2">
    <name type="scientific">Nezara viridula</name>
    <name type="common">Southern green stink bug</name>
    <name type="synonym">Cimex viridulus</name>
    <dbReference type="NCBI Taxonomy" id="85310"/>
    <lineage>
        <taxon>Eukaryota</taxon>
        <taxon>Metazoa</taxon>
        <taxon>Ecdysozoa</taxon>
        <taxon>Arthropoda</taxon>
        <taxon>Hexapoda</taxon>
        <taxon>Insecta</taxon>
        <taxon>Pterygota</taxon>
        <taxon>Neoptera</taxon>
        <taxon>Paraneoptera</taxon>
        <taxon>Hemiptera</taxon>
        <taxon>Heteroptera</taxon>
        <taxon>Panheteroptera</taxon>
        <taxon>Pentatomomorpha</taxon>
        <taxon>Pentatomoidea</taxon>
        <taxon>Pentatomidae</taxon>
        <taxon>Pentatominae</taxon>
        <taxon>Nezara</taxon>
    </lineage>
</organism>
<sequence length="79" mass="9130">IFALLNLQVPFVSEVSYICPTYPNFRQLWRTRPSKLHASRHVDSQHHSDLSSYRLDYISSTLSRSTPVNLKTVTIVDII</sequence>
<dbReference type="Proteomes" id="UP001152798">
    <property type="component" value="Chromosome 1"/>
</dbReference>
<dbReference type="AlphaFoldDB" id="A0A9P0H3L2"/>
<evidence type="ECO:0000313" key="1">
    <source>
        <dbReference type="EMBL" id="CAH1391892.1"/>
    </source>
</evidence>
<feature type="non-terminal residue" evidence="1">
    <location>
        <position position="1"/>
    </location>
</feature>
<evidence type="ECO:0000313" key="2">
    <source>
        <dbReference type="Proteomes" id="UP001152798"/>
    </source>
</evidence>